<keyword evidence="2" id="KW-1185">Reference proteome</keyword>
<organism evidence="1 2">
    <name type="scientific">Entomophthora muscae</name>
    <dbReference type="NCBI Taxonomy" id="34485"/>
    <lineage>
        <taxon>Eukaryota</taxon>
        <taxon>Fungi</taxon>
        <taxon>Fungi incertae sedis</taxon>
        <taxon>Zoopagomycota</taxon>
        <taxon>Entomophthoromycotina</taxon>
        <taxon>Entomophthoromycetes</taxon>
        <taxon>Entomophthorales</taxon>
        <taxon>Entomophthoraceae</taxon>
        <taxon>Entomophthora</taxon>
    </lineage>
</organism>
<evidence type="ECO:0000313" key="1">
    <source>
        <dbReference type="EMBL" id="KAJ9051140.1"/>
    </source>
</evidence>
<dbReference type="EMBL" id="QTSX02007122">
    <property type="protein sequence ID" value="KAJ9051140.1"/>
    <property type="molecule type" value="Genomic_DNA"/>
</dbReference>
<accession>A0ACC2RM88</accession>
<comment type="caution">
    <text evidence="1">The sequence shown here is derived from an EMBL/GenBank/DDBJ whole genome shotgun (WGS) entry which is preliminary data.</text>
</comment>
<reference evidence="1" key="1">
    <citation type="submission" date="2022-04" db="EMBL/GenBank/DDBJ databases">
        <title>Genome of the entomopathogenic fungus Entomophthora muscae.</title>
        <authorList>
            <person name="Elya C."/>
            <person name="Lovett B.R."/>
            <person name="Lee E."/>
            <person name="Macias A.M."/>
            <person name="Hajek A.E."/>
            <person name="De Bivort B.L."/>
            <person name="Kasson M.T."/>
            <person name="De Fine Licht H.H."/>
            <person name="Stajich J.E."/>
        </authorList>
    </citation>
    <scope>NUCLEOTIDE SEQUENCE</scope>
    <source>
        <strain evidence="1">Berkeley</strain>
    </source>
</reference>
<protein>
    <submittedName>
        <fullName evidence="1">Uncharacterized protein</fullName>
    </submittedName>
</protein>
<proteinExistence type="predicted"/>
<dbReference type="Proteomes" id="UP001165960">
    <property type="component" value="Unassembled WGS sequence"/>
</dbReference>
<sequence length="56" mass="6637">MLRKTIHWFKWEHAAREVPTDPEMPSFGLRENRELGDGSEYSEMKEHVGLFITPYS</sequence>
<name>A0ACC2RM88_9FUNG</name>
<gene>
    <name evidence="1" type="ORF">DSO57_1007565</name>
</gene>
<evidence type="ECO:0000313" key="2">
    <source>
        <dbReference type="Proteomes" id="UP001165960"/>
    </source>
</evidence>